<dbReference type="InterPro" id="IPR045865">
    <property type="entry name" value="ACT-like_dom_sf"/>
</dbReference>
<comment type="pathway">
    <text evidence="1 8">Amino-acid biosynthesis; L-isoleucine biosynthesis; L-isoleucine from 2-oxobutanoate: step 1/4.</text>
</comment>
<comment type="caution">
    <text evidence="10">The sequence shown here is derived from an EMBL/GenBank/DDBJ whole genome shotgun (WGS) entry which is preliminary data.</text>
</comment>
<dbReference type="PROSITE" id="PS51671">
    <property type="entry name" value="ACT"/>
    <property type="match status" value="1"/>
</dbReference>
<dbReference type="InterPro" id="IPR039557">
    <property type="entry name" value="AHAS_ACT"/>
</dbReference>
<dbReference type="AlphaFoldDB" id="A0AA41X4L4"/>
<gene>
    <name evidence="10" type="primary">ilvN</name>
    <name evidence="10" type="ORF">NK662_08845</name>
</gene>
<organism evidence="10 11">
    <name type="scientific">Ectobacillus ponti</name>
    <dbReference type="NCBI Taxonomy" id="2961894"/>
    <lineage>
        <taxon>Bacteria</taxon>
        <taxon>Bacillati</taxon>
        <taxon>Bacillota</taxon>
        <taxon>Bacilli</taxon>
        <taxon>Bacillales</taxon>
        <taxon>Bacillaceae</taxon>
        <taxon>Ectobacillus</taxon>
    </lineage>
</organism>
<comment type="similarity">
    <text evidence="3 8">Belongs to the acetolactate synthase small subunit family.</text>
</comment>
<dbReference type="InterPro" id="IPR004789">
    <property type="entry name" value="Acetalactate_synth_ssu"/>
</dbReference>
<accession>A0AA41X4L4</accession>
<comment type="pathway">
    <text evidence="2 8">Amino-acid biosynthesis; L-valine biosynthesis; L-valine from pyruvate: step 1/4.</text>
</comment>
<evidence type="ECO:0000256" key="6">
    <source>
        <dbReference type="ARBA" id="ARBA00023304"/>
    </source>
</evidence>
<evidence type="ECO:0000256" key="8">
    <source>
        <dbReference type="RuleBase" id="RU368092"/>
    </source>
</evidence>
<dbReference type="NCBIfam" id="TIGR00119">
    <property type="entry name" value="acolac_sm"/>
    <property type="match status" value="1"/>
</dbReference>
<dbReference type="Pfam" id="PF22629">
    <property type="entry name" value="ACT_AHAS_ss"/>
    <property type="match status" value="1"/>
</dbReference>
<evidence type="ECO:0000313" key="10">
    <source>
        <dbReference type="EMBL" id="MCP8968642.1"/>
    </source>
</evidence>
<dbReference type="InterPro" id="IPR019455">
    <property type="entry name" value="Acetolactate_synth_ssu_C"/>
</dbReference>
<dbReference type="InterPro" id="IPR054480">
    <property type="entry name" value="AHAS_small-like_ACT"/>
</dbReference>
<evidence type="ECO:0000256" key="5">
    <source>
        <dbReference type="ARBA" id="ARBA00022605"/>
    </source>
</evidence>
<protein>
    <recommendedName>
        <fullName evidence="8">Acetolactate synthase small subunit</fullName>
        <shortName evidence="8">AHAS</shortName>
        <shortName evidence="8">ALS</shortName>
        <ecNumber evidence="8">2.2.1.6</ecNumber>
    </recommendedName>
    <alternativeName>
        <fullName evidence="8">Acetohydroxy-acid synthase small subunit</fullName>
    </alternativeName>
</protein>
<dbReference type="RefSeq" id="WP_254758566.1">
    <property type="nucleotide sequence ID" value="NZ_JANCLT010000004.1"/>
</dbReference>
<keyword evidence="6 8" id="KW-0100">Branched-chain amino acid biosynthesis</keyword>
<keyword evidence="11" id="KW-1185">Reference proteome</keyword>
<proteinExistence type="inferred from homology"/>
<sequence>MKRIVTATVRNQSGVLNRITGVMSRRQFNIESISVGHTESPHVSRMTIVVHVDSLEQMEQLIKQLHKQIDVLKVSDITEEAMIARELALIKVSTSVATRAELYSLIDPFRATVIDVGKDSIIVQVTGTQDKIEALIELLRPYGLKEIARTGVTAFTRSMKKQEKPQKMIINGQ</sequence>
<comment type="catalytic activity">
    <reaction evidence="7 8">
        <text>2 pyruvate + H(+) = (2S)-2-acetolactate + CO2</text>
        <dbReference type="Rhea" id="RHEA:25249"/>
        <dbReference type="ChEBI" id="CHEBI:15361"/>
        <dbReference type="ChEBI" id="CHEBI:15378"/>
        <dbReference type="ChEBI" id="CHEBI:16526"/>
        <dbReference type="ChEBI" id="CHEBI:58476"/>
        <dbReference type="EC" id="2.2.1.6"/>
    </reaction>
</comment>
<comment type="subunit">
    <text evidence="4 8">Dimer of large and small chains.</text>
</comment>
<dbReference type="Proteomes" id="UP001156102">
    <property type="component" value="Unassembled WGS sequence"/>
</dbReference>
<evidence type="ECO:0000313" key="11">
    <source>
        <dbReference type="Proteomes" id="UP001156102"/>
    </source>
</evidence>
<dbReference type="EC" id="2.2.1.6" evidence="8"/>
<dbReference type="EMBL" id="JANCLT010000004">
    <property type="protein sequence ID" value="MCP8968642.1"/>
    <property type="molecule type" value="Genomic_DNA"/>
</dbReference>
<keyword evidence="5 8" id="KW-0028">Amino-acid biosynthesis</keyword>
<dbReference type="InterPro" id="IPR002912">
    <property type="entry name" value="ACT_dom"/>
</dbReference>
<dbReference type="GO" id="GO:0005829">
    <property type="term" value="C:cytosol"/>
    <property type="evidence" value="ECO:0007669"/>
    <property type="project" value="TreeGrafter"/>
</dbReference>
<evidence type="ECO:0000256" key="4">
    <source>
        <dbReference type="ARBA" id="ARBA00011744"/>
    </source>
</evidence>
<comment type="function">
    <text evidence="8">Catalyzes the conversion of 2 pyruvate molecules into acetolactate in the first common step of the biosynthetic pathway of the branched-amino acids such as leucine, isoleucine, and valine.</text>
</comment>
<keyword evidence="8 10" id="KW-0808">Transferase</keyword>
<dbReference type="PANTHER" id="PTHR30239">
    <property type="entry name" value="ACETOLACTATE SYNTHASE SMALL SUBUNIT"/>
    <property type="match status" value="1"/>
</dbReference>
<feature type="domain" description="ACT" evidence="9">
    <location>
        <begin position="4"/>
        <end position="79"/>
    </location>
</feature>
<evidence type="ECO:0000259" key="9">
    <source>
        <dbReference type="PROSITE" id="PS51671"/>
    </source>
</evidence>
<evidence type="ECO:0000256" key="3">
    <source>
        <dbReference type="ARBA" id="ARBA00006341"/>
    </source>
</evidence>
<dbReference type="GO" id="GO:0003984">
    <property type="term" value="F:acetolactate synthase activity"/>
    <property type="evidence" value="ECO:0007669"/>
    <property type="project" value="UniProtKB-UniRule"/>
</dbReference>
<dbReference type="GO" id="GO:0009097">
    <property type="term" value="P:isoleucine biosynthetic process"/>
    <property type="evidence" value="ECO:0007669"/>
    <property type="project" value="UniProtKB-UniRule"/>
</dbReference>
<evidence type="ECO:0000256" key="2">
    <source>
        <dbReference type="ARBA" id="ARBA00005025"/>
    </source>
</evidence>
<dbReference type="NCBIfam" id="NF008864">
    <property type="entry name" value="PRK11895.1"/>
    <property type="match status" value="1"/>
</dbReference>
<dbReference type="GO" id="GO:0009099">
    <property type="term" value="P:L-valine biosynthetic process"/>
    <property type="evidence" value="ECO:0007669"/>
    <property type="project" value="UniProtKB-UniRule"/>
</dbReference>
<evidence type="ECO:0000256" key="1">
    <source>
        <dbReference type="ARBA" id="ARBA00004974"/>
    </source>
</evidence>
<dbReference type="CDD" id="cd04878">
    <property type="entry name" value="ACT_AHAS"/>
    <property type="match status" value="1"/>
</dbReference>
<dbReference type="SUPFAM" id="SSF55021">
    <property type="entry name" value="ACT-like"/>
    <property type="match status" value="2"/>
</dbReference>
<evidence type="ECO:0000256" key="7">
    <source>
        <dbReference type="ARBA" id="ARBA00048670"/>
    </source>
</evidence>
<dbReference type="FunFam" id="3.30.70.1150:FF:000001">
    <property type="entry name" value="Acetolactate synthase small subunit"/>
    <property type="match status" value="1"/>
</dbReference>
<dbReference type="PANTHER" id="PTHR30239:SF0">
    <property type="entry name" value="ACETOLACTATE SYNTHASE SMALL SUBUNIT 1, CHLOROPLASTIC"/>
    <property type="match status" value="1"/>
</dbReference>
<dbReference type="InterPro" id="IPR027271">
    <property type="entry name" value="Acetolactate_synth/TF_NikR_C"/>
</dbReference>
<reference evidence="10" key="1">
    <citation type="submission" date="2022-07" db="EMBL/GenBank/DDBJ databases">
        <authorList>
            <person name="Li W.-J."/>
            <person name="Deng Q.-Q."/>
        </authorList>
    </citation>
    <scope>NUCLEOTIDE SEQUENCE</scope>
    <source>
        <strain evidence="10">SYSU M60031</strain>
    </source>
</reference>
<dbReference type="FunFam" id="3.30.70.260:FF:000001">
    <property type="entry name" value="Acetolactate synthase, small subunit"/>
    <property type="match status" value="1"/>
</dbReference>
<dbReference type="GO" id="GO:1990610">
    <property type="term" value="F:acetolactate synthase regulator activity"/>
    <property type="evidence" value="ECO:0007669"/>
    <property type="project" value="UniProtKB-UniRule"/>
</dbReference>
<dbReference type="Gene3D" id="3.30.70.260">
    <property type="match status" value="1"/>
</dbReference>
<dbReference type="Pfam" id="PF10369">
    <property type="entry name" value="ALS_ss_C"/>
    <property type="match status" value="1"/>
</dbReference>
<dbReference type="Gene3D" id="3.30.70.1150">
    <property type="entry name" value="ACT-like. Chain A, domain 2"/>
    <property type="match status" value="1"/>
</dbReference>
<name>A0AA41X4L4_9BACI</name>